<dbReference type="Proteomes" id="UP000014227">
    <property type="component" value="Chromosome I"/>
</dbReference>
<dbReference type="RefSeq" id="WP_016483434.1">
    <property type="nucleotide sequence ID" value="NC_021487.1"/>
</dbReference>
<dbReference type="InParanoid" id="S0EVU1"/>
<organism evidence="3 4">
    <name type="scientific">Chthonomonas calidirosea (strain DSM 23976 / ICMP 18418 / T49)</name>
    <dbReference type="NCBI Taxonomy" id="1303518"/>
    <lineage>
        <taxon>Bacteria</taxon>
        <taxon>Bacillati</taxon>
        <taxon>Armatimonadota</taxon>
        <taxon>Chthonomonadia</taxon>
        <taxon>Chthonomonadales</taxon>
        <taxon>Chthonomonadaceae</taxon>
        <taxon>Chthonomonas</taxon>
    </lineage>
</organism>
<evidence type="ECO:0000313" key="3">
    <source>
        <dbReference type="EMBL" id="CCW35911.1"/>
    </source>
</evidence>
<dbReference type="KEGG" id="ccz:CCALI_02104"/>
<protein>
    <submittedName>
        <fullName evidence="3">Uncharacterized protein conserved in bacteria</fullName>
    </submittedName>
</protein>
<dbReference type="AlphaFoldDB" id="S0EVU1"/>
<sequence>MASLLTRCPVCGNSLHVAELHCPQCQTSVRGTFDSCRFCRLAEEHLRFIETFLRCEGNLSRVERELGISYPTVRNRLQSALVALGLQGRDSVSEDSSSTASVRAQRLEILEALANGEIDAAEAAEALRQLI</sequence>
<feature type="domain" description="DUF2089" evidence="2">
    <location>
        <begin position="8"/>
        <end position="39"/>
    </location>
</feature>
<evidence type="ECO:0000259" key="1">
    <source>
        <dbReference type="Pfam" id="PF09862"/>
    </source>
</evidence>
<dbReference type="Pfam" id="PF09862">
    <property type="entry name" value="DUF2089"/>
    <property type="match status" value="1"/>
</dbReference>
<keyword evidence="4" id="KW-1185">Reference proteome</keyword>
<name>S0EVU1_CHTCT</name>
<evidence type="ECO:0000313" key="4">
    <source>
        <dbReference type="Proteomes" id="UP000014227"/>
    </source>
</evidence>
<dbReference type="PATRIC" id="fig|1303518.3.peg.2175"/>
<dbReference type="STRING" id="454171.CP488_01986"/>
<dbReference type="Gene3D" id="1.10.10.2840">
    <property type="entry name" value="PucR C-terminal helix-turn-helix domain"/>
    <property type="match status" value="1"/>
</dbReference>
<feature type="domain" description="DUF2089" evidence="1">
    <location>
        <begin position="41"/>
        <end position="86"/>
    </location>
</feature>
<dbReference type="InterPro" id="IPR018658">
    <property type="entry name" value="DUF2089"/>
</dbReference>
<evidence type="ECO:0000259" key="2">
    <source>
        <dbReference type="Pfam" id="PF22747"/>
    </source>
</evidence>
<dbReference type="InterPro" id="IPR053957">
    <property type="entry name" value="DUF2089_Zn_ribbon"/>
</dbReference>
<proteinExistence type="predicted"/>
<dbReference type="InterPro" id="IPR042070">
    <property type="entry name" value="PucR_C-HTH_sf"/>
</dbReference>
<dbReference type="EMBL" id="HF951689">
    <property type="protein sequence ID" value="CCW35911.1"/>
    <property type="molecule type" value="Genomic_DNA"/>
</dbReference>
<dbReference type="eggNOG" id="COG3877">
    <property type="taxonomic scope" value="Bacteria"/>
</dbReference>
<dbReference type="Pfam" id="PF22747">
    <property type="entry name" value="Zn_ribbon_DUF2089"/>
    <property type="match status" value="1"/>
</dbReference>
<reference evidence="4" key="1">
    <citation type="submission" date="2013-03" db="EMBL/GenBank/DDBJ databases">
        <title>Genome sequence of Chthonomonas calidirosea, the first sequenced genome from the Armatimonadetes phylum (formally candidate division OP10).</title>
        <authorList>
            <person name="Lee K.C.Y."/>
            <person name="Morgan X.C."/>
            <person name="Dunfield P.F."/>
            <person name="Tamas I."/>
            <person name="Houghton K.M."/>
            <person name="Vyssotski M."/>
            <person name="Ryan J.L.J."/>
            <person name="Lagutin K."/>
            <person name="McDonald I.R."/>
            <person name="Stott M.B."/>
        </authorList>
    </citation>
    <scope>NUCLEOTIDE SEQUENCE [LARGE SCALE GENOMIC DNA]</scope>
    <source>
        <strain evidence="4">DSM 23976 / ICMP 18418 / T49</strain>
    </source>
</reference>
<gene>
    <name evidence="3" type="ORF">CCALI_02104</name>
</gene>
<dbReference type="OrthoDB" id="9797643at2"/>
<dbReference type="HOGENOM" id="CLU_132137_0_0_0"/>
<accession>S0EVU1</accession>